<dbReference type="AlphaFoldDB" id="A0A0M0F823"/>
<organism evidence="1 2">
    <name type="scientific">Cellulosimicrobium cellulans F16</name>
    <dbReference type="NCBI Taxonomy" id="1350482"/>
    <lineage>
        <taxon>Bacteria</taxon>
        <taxon>Bacillati</taxon>
        <taxon>Actinomycetota</taxon>
        <taxon>Actinomycetes</taxon>
        <taxon>Micrococcales</taxon>
        <taxon>Promicromonosporaceae</taxon>
        <taxon>Cellulosimicrobium</taxon>
    </lineage>
</organism>
<dbReference type="RefSeq" id="WP_186008862.1">
    <property type="nucleotide sequence ID" value="NZ_KQ435290.1"/>
</dbReference>
<protein>
    <recommendedName>
        <fullName evidence="3">Replication initiation protein</fullName>
    </recommendedName>
</protein>
<evidence type="ECO:0000313" key="2">
    <source>
        <dbReference type="Proteomes" id="UP000037387"/>
    </source>
</evidence>
<evidence type="ECO:0008006" key="3">
    <source>
        <dbReference type="Google" id="ProtNLM"/>
    </source>
</evidence>
<evidence type="ECO:0000313" key="1">
    <source>
        <dbReference type="EMBL" id="KON73745.1"/>
    </source>
</evidence>
<comment type="caution">
    <text evidence="1">The sequence shown here is derived from an EMBL/GenBank/DDBJ whole genome shotgun (WGS) entry which is preliminary data.</text>
</comment>
<accession>A0A0M0F823</accession>
<gene>
    <name evidence="1" type="ORF">M768_12455</name>
</gene>
<keyword evidence="2" id="KW-1185">Reference proteome</keyword>
<dbReference type="Proteomes" id="UP000037387">
    <property type="component" value="Unassembled WGS sequence"/>
</dbReference>
<dbReference type="InterPro" id="IPR046828">
    <property type="entry name" value="RepSA"/>
</dbReference>
<reference evidence="1 2" key="1">
    <citation type="journal article" date="2015" name="Sci. Rep.">
        <title>Functional and structural properties of a novel cellulosome-like multienzyme complex: efficient glycoside hydrolysis of water-insoluble 7-xylosyl-10-deacetylpaclitaxel.</title>
        <authorList>
            <person name="Dou T.Y."/>
            <person name="Luan H.W."/>
            <person name="Ge G.B."/>
            <person name="Dong M.M."/>
            <person name="Zou H.F."/>
            <person name="He Y.Q."/>
            <person name="Cui P."/>
            <person name="Wang J.Y."/>
            <person name="Hao D.C."/>
            <person name="Yang S.L."/>
            <person name="Yang L."/>
        </authorList>
    </citation>
    <scope>NUCLEOTIDE SEQUENCE [LARGE SCALE GENOMIC DNA]</scope>
    <source>
        <strain evidence="1 2">F16</strain>
    </source>
</reference>
<sequence length="523" mass="56425">MPDVAPAQGGFPGFGLDAPLDLGNLTRAAVAGIAARLRDRTAAAFSDAAARTGFCSHPIRLRGSSTIVDAATGEVLSQFSSEDAPLGVLYRACGNRRESVCPACSRVYARDTFEMIRAGLLGGKTVPTTVADNPLVFATLTAPSFGHVHGTRAKHGRSARCRPHGTGTCPHGRPRWCTTQHSDTDPVVGSPLCEACYDWHAAVVWQWHAPELWRRFTIALRRQVAEATGVRESALGTVASVQFAKVAEYQVRGLVHFHALIRLDGPDGPGSPAPLDGSTLAHAARTAARAVAVTAPPVDGADVPRVLRFGTQLDVRCVRTGVPENDDGADDLRPEQVAGYLAKYSTKGTGTDLAMPRPHHQRMVRTCRWLAERARTACRGLAGPDPEDDEGCVCGQCADSPYRLLAKWAHMLGFRGHFSSKSRRYSIPLGRLRRARMRFQRLKADAERDGTPMDVADLEARLHAEDDDETTLVVGSWTYEGSGWTNPGDKALADAAAARAREYAQWKAHTTASVRNGSREAAR</sequence>
<dbReference type="Pfam" id="PF20199">
    <property type="entry name" value="RepSA"/>
    <property type="match status" value="1"/>
</dbReference>
<dbReference type="EMBL" id="ATNL01000008">
    <property type="protein sequence ID" value="KON73745.1"/>
    <property type="molecule type" value="Genomic_DNA"/>
</dbReference>
<name>A0A0M0F823_CELCE</name>
<proteinExistence type="predicted"/>
<dbReference type="PATRIC" id="fig|1350482.3.peg.2508"/>